<evidence type="ECO:0000256" key="5">
    <source>
        <dbReference type="ARBA" id="ARBA00022723"/>
    </source>
</evidence>
<comment type="caution">
    <text evidence="14">The sequence shown here is derived from an EMBL/GenBank/DDBJ whole genome shotgun (WGS) entry which is preliminary data.</text>
</comment>
<dbReference type="GO" id="GO:0006508">
    <property type="term" value="P:proteolysis"/>
    <property type="evidence" value="ECO:0007669"/>
    <property type="project" value="UniProtKB-KW"/>
</dbReference>
<feature type="signal peptide" evidence="11">
    <location>
        <begin position="1"/>
        <end position="27"/>
    </location>
</feature>
<organism evidence="14 15">
    <name type="scientific">Scopulibacillus darangshiensis</name>
    <dbReference type="NCBI Taxonomy" id="442528"/>
    <lineage>
        <taxon>Bacteria</taxon>
        <taxon>Bacillati</taxon>
        <taxon>Bacillota</taxon>
        <taxon>Bacilli</taxon>
        <taxon>Bacillales</taxon>
        <taxon>Sporolactobacillaceae</taxon>
        <taxon>Scopulibacillus</taxon>
    </lineage>
</organism>
<dbReference type="Proteomes" id="UP000295416">
    <property type="component" value="Unassembled WGS sequence"/>
</dbReference>
<dbReference type="SUPFAM" id="SSF55486">
    <property type="entry name" value="Metalloproteases ('zincins'), catalytic domain"/>
    <property type="match status" value="1"/>
</dbReference>
<evidence type="ECO:0000259" key="13">
    <source>
        <dbReference type="Pfam" id="PF20774"/>
    </source>
</evidence>
<feature type="compositionally biased region" description="Basic and acidic residues" evidence="10">
    <location>
        <begin position="118"/>
        <end position="136"/>
    </location>
</feature>
<dbReference type="Pfam" id="PF05547">
    <property type="entry name" value="Peptidase_M6"/>
    <property type="match status" value="1"/>
</dbReference>
<dbReference type="RefSeq" id="WP_243646915.1">
    <property type="nucleotide sequence ID" value="NZ_SLXK01000002.1"/>
</dbReference>
<evidence type="ECO:0000256" key="11">
    <source>
        <dbReference type="SAM" id="SignalP"/>
    </source>
</evidence>
<keyword evidence="5" id="KW-0479">Metal-binding</keyword>
<keyword evidence="8" id="KW-0862">Zinc</keyword>
<dbReference type="PANTHER" id="PTHR13062">
    <property type="entry name" value="COLLAGENASE"/>
    <property type="match status" value="1"/>
</dbReference>
<comment type="subcellular location">
    <subcellularLocation>
        <location evidence="2">Secreted</location>
    </subcellularLocation>
</comment>
<comment type="cofactor">
    <cofactor evidence="1">
        <name>Zn(2+)</name>
        <dbReference type="ChEBI" id="CHEBI:29105"/>
    </cofactor>
</comment>
<dbReference type="Pfam" id="PF20773">
    <property type="entry name" value="InhA-like_MAM"/>
    <property type="match status" value="1"/>
</dbReference>
<evidence type="ECO:0000256" key="1">
    <source>
        <dbReference type="ARBA" id="ARBA00001947"/>
    </source>
</evidence>
<evidence type="ECO:0000256" key="2">
    <source>
        <dbReference type="ARBA" id="ARBA00004613"/>
    </source>
</evidence>
<keyword evidence="7" id="KW-0378">Hydrolase</keyword>
<gene>
    <name evidence="14" type="ORF">EV207_102172</name>
</gene>
<sequence length="808" mass="89194">MKHWKSKLSVPLLSAGLVFSAVAPASAADNHSTVSAKEPTNVLANGKYQSGPFDPGMVNEDKLLKSLIKQGVIDKDSSKKTQQKQLATYINKRENKTKAEVDEKAETKAQLKLGIKPGKTEKAKKTAKDKSKKDPSFTKGNGHKYGHKNKLRSIRKDGWDGKVRNDKVLILKIDFPDYAHDSITKDETDMYYDNYTKEHFQNMIFGKNGYKGPNGNNLMSMKQFYDQQSGGSYTISGEVAGWYTAKHPAAYYGGNDPQSGSDRDARSLIKEALDDAAKDPNINLSDYDKYDRNDMDGDGVYNEPDGIIDHLMVIHSGVGEEAGGGKLGADAIWSHRWNLGNYYQIPGTSTDFPYTDKLLAFDYTIEPEDGAAGVFSHEYGHDLGLPDEYDTIYSANSVGEPIAYWSIMASGSWAGDVPGTEPSSFSPYDKEYLQSTMPEANWQKGIKVNVNDLSKKGQTVFLDESSVKGTNEDAVRVNLPEKKTEVNTPASGSKEFFSGSANDIDHSMSTTVDLTNASKAELTFKAWYQIEQDFDYAYVEVKDGDKWVPIHGNISTMTNPNDANLGHGITGSSDGWVDASFDLSAYAGKKIELRFRYIGDPGVALAGFYADDIKVTADGKNVLSDGAEGDSGFDLNGFTVSDGNKYSEQYYLVEWRGKDGADQGLQHIRRGNSLMTYNPGMVVWYVDNSYTDNWVGNHPGDGFLGVVDAHQQIAKWSDGSLASTRYQIEDAAFSLDKTNKEFLDYRDLLGLTLTKKKERPVPVFDDSRDYSDKGMIYAGRNIPEFGLKINVLAESKDKSVGAIQLSKK</sequence>
<evidence type="ECO:0000259" key="12">
    <source>
        <dbReference type="Pfam" id="PF05547"/>
    </source>
</evidence>
<dbReference type="EMBL" id="SLXK01000002">
    <property type="protein sequence ID" value="TCP31682.1"/>
    <property type="molecule type" value="Genomic_DNA"/>
</dbReference>
<dbReference type="GO" id="GO:0046872">
    <property type="term" value="F:metal ion binding"/>
    <property type="evidence" value="ECO:0007669"/>
    <property type="project" value="UniProtKB-KW"/>
</dbReference>
<dbReference type="PIRSF" id="PIRSF007519">
    <property type="entry name" value="Protease_InhA"/>
    <property type="match status" value="1"/>
</dbReference>
<keyword evidence="15" id="KW-1185">Reference proteome</keyword>
<dbReference type="PANTHER" id="PTHR13062:SF12">
    <property type="entry name" value="ALPHA-2-MACROGLOBULIN DOMAIN-CONTAINING PROTEIN"/>
    <property type="match status" value="1"/>
</dbReference>
<feature type="domain" description="Peptidase M6-like" evidence="12">
    <location>
        <begin position="158"/>
        <end position="438"/>
    </location>
</feature>
<dbReference type="InterPro" id="IPR048665">
    <property type="entry name" value="InhA-like_VEG"/>
</dbReference>
<evidence type="ECO:0000256" key="8">
    <source>
        <dbReference type="ARBA" id="ARBA00022833"/>
    </source>
</evidence>
<dbReference type="InterPro" id="IPR008757">
    <property type="entry name" value="Peptidase_M6-like_domain"/>
</dbReference>
<dbReference type="GO" id="GO:0008237">
    <property type="term" value="F:metallopeptidase activity"/>
    <property type="evidence" value="ECO:0007669"/>
    <property type="project" value="UniProtKB-KW"/>
</dbReference>
<reference evidence="14 15" key="1">
    <citation type="submission" date="2019-03" db="EMBL/GenBank/DDBJ databases">
        <title>Genomic Encyclopedia of Type Strains, Phase IV (KMG-IV): sequencing the most valuable type-strain genomes for metagenomic binning, comparative biology and taxonomic classification.</title>
        <authorList>
            <person name="Goeker M."/>
        </authorList>
    </citation>
    <scope>NUCLEOTIDE SEQUENCE [LARGE SCALE GENOMIC DNA]</scope>
    <source>
        <strain evidence="14 15">DSM 19377</strain>
    </source>
</reference>
<feature type="region of interest" description="Disordered" evidence="10">
    <location>
        <begin position="114"/>
        <end position="148"/>
    </location>
</feature>
<evidence type="ECO:0000256" key="6">
    <source>
        <dbReference type="ARBA" id="ARBA00022729"/>
    </source>
</evidence>
<evidence type="ECO:0000313" key="15">
    <source>
        <dbReference type="Proteomes" id="UP000295416"/>
    </source>
</evidence>
<dbReference type="AlphaFoldDB" id="A0A4R2P9R7"/>
<evidence type="ECO:0000256" key="9">
    <source>
        <dbReference type="ARBA" id="ARBA00023049"/>
    </source>
</evidence>
<evidence type="ECO:0000256" key="3">
    <source>
        <dbReference type="ARBA" id="ARBA00022525"/>
    </source>
</evidence>
<evidence type="ECO:0000256" key="4">
    <source>
        <dbReference type="ARBA" id="ARBA00022670"/>
    </source>
</evidence>
<proteinExistence type="predicted"/>
<name>A0A4R2P9R7_9BACL</name>
<dbReference type="GO" id="GO:0005576">
    <property type="term" value="C:extracellular region"/>
    <property type="evidence" value="ECO:0007669"/>
    <property type="project" value="UniProtKB-SubCell"/>
</dbReference>
<evidence type="ECO:0000313" key="14">
    <source>
        <dbReference type="EMBL" id="TCP31682.1"/>
    </source>
</evidence>
<keyword evidence="6 11" id="KW-0732">Signal</keyword>
<keyword evidence="4 14" id="KW-0645">Protease</keyword>
<protein>
    <submittedName>
        <fullName evidence="14">Antibacterial peptide protease</fullName>
    </submittedName>
</protein>
<dbReference type="NCBIfam" id="TIGR03296">
    <property type="entry name" value="M6dom_TIGR03296"/>
    <property type="match status" value="1"/>
</dbReference>
<keyword evidence="3" id="KW-0964">Secreted</keyword>
<evidence type="ECO:0000256" key="10">
    <source>
        <dbReference type="SAM" id="MobiDB-lite"/>
    </source>
</evidence>
<feature type="chain" id="PRO_5020335733" evidence="11">
    <location>
        <begin position="28"/>
        <end position="808"/>
    </location>
</feature>
<dbReference type="Pfam" id="PF20774">
    <property type="entry name" value="InhA-like_VEG"/>
    <property type="match status" value="1"/>
</dbReference>
<dbReference type="InterPro" id="IPR012300">
    <property type="entry name" value="Pept_M6_InhA"/>
</dbReference>
<keyword evidence="9" id="KW-0482">Metalloprotease</keyword>
<evidence type="ECO:0000256" key="7">
    <source>
        <dbReference type="ARBA" id="ARBA00022801"/>
    </source>
</evidence>
<feature type="domain" description="Immune inhibitor A-like metallopeptidase VEG" evidence="13">
    <location>
        <begin position="646"/>
        <end position="803"/>
    </location>
</feature>
<accession>A0A4R2P9R7</accession>